<gene>
    <name evidence="1" type="ORF">C7459_11798</name>
</gene>
<reference evidence="1 2" key="1">
    <citation type="submission" date="2018-05" db="EMBL/GenBank/DDBJ databases">
        <title>Genomic Encyclopedia of Type Strains, Phase IV (KMG-IV): sequencing the most valuable type-strain genomes for metagenomic binning, comparative biology and taxonomic classification.</title>
        <authorList>
            <person name="Goeker M."/>
        </authorList>
    </citation>
    <scope>NUCLEOTIDE SEQUENCE [LARGE SCALE GENOMIC DNA]</scope>
    <source>
        <strain evidence="1 2">DSM 18773</strain>
    </source>
</reference>
<proteinExistence type="predicted"/>
<name>A0A316DRQ4_9BACL</name>
<keyword evidence="2" id="KW-1185">Reference proteome</keyword>
<evidence type="ECO:0000313" key="2">
    <source>
        <dbReference type="Proteomes" id="UP000245634"/>
    </source>
</evidence>
<organism evidence="1 2">
    <name type="scientific">Tumebacillus permanentifrigoris</name>
    <dbReference type="NCBI Taxonomy" id="378543"/>
    <lineage>
        <taxon>Bacteria</taxon>
        <taxon>Bacillati</taxon>
        <taxon>Bacillota</taxon>
        <taxon>Bacilli</taxon>
        <taxon>Bacillales</taxon>
        <taxon>Alicyclobacillaceae</taxon>
        <taxon>Tumebacillus</taxon>
    </lineage>
</organism>
<dbReference type="AlphaFoldDB" id="A0A316DRQ4"/>
<comment type="caution">
    <text evidence="1">The sequence shown here is derived from an EMBL/GenBank/DDBJ whole genome shotgun (WGS) entry which is preliminary data.</text>
</comment>
<dbReference type="EMBL" id="QGGL01000017">
    <property type="protein sequence ID" value="PWK07499.1"/>
    <property type="molecule type" value="Genomic_DNA"/>
</dbReference>
<sequence length="63" mass="7330">MERRNNLVQLRFVGDSERESFAVRFKPGEVVAVTPERAKELEPFTEKVTHTKQNAEEVVTRNE</sequence>
<accession>A0A316DRQ4</accession>
<dbReference type="RefSeq" id="WP_109690660.1">
    <property type="nucleotide sequence ID" value="NZ_QGGL01000017.1"/>
</dbReference>
<evidence type="ECO:0000313" key="1">
    <source>
        <dbReference type="EMBL" id="PWK07499.1"/>
    </source>
</evidence>
<protein>
    <submittedName>
        <fullName evidence="1">Uncharacterized protein</fullName>
    </submittedName>
</protein>
<dbReference type="Proteomes" id="UP000245634">
    <property type="component" value="Unassembled WGS sequence"/>
</dbReference>